<sequence>MLERSQYPESMAPQQSDIKSIDLDRIFSLLRRQVRVISLCLAIAVTLGILYLTLAPRNYVSAGQILIDKNLEQVVDGTSVPVSGVELESQVLNQIEVLRSSRIATAVAKAENLTTDVEFLNPPVSFTGRLKGLFFGPFSTLMGQGQPGTAAPPQATLDQVVGMLRSNVQVDRMGRRLHHSGKL</sequence>
<feature type="transmembrane region" description="Helical" evidence="6">
    <location>
        <begin position="34"/>
        <end position="54"/>
    </location>
</feature>
<evidence type="ECO:0000256" key="1">
    <source>
        <dbReference type="ARBA" id="ARBA00004651"/>
    </source>
</evidence>
<evidence type="ECO:0000313" key="8">
    <source>
        <dbReference type="EMBL" id="WDR03543.1"/>
    </source>
</evidence>
<evidence type="ECO:0000256" key="2">
    <source>
        <dbReference type="ARBA" id="ARBA00022475"/>
    </source>
</evidence>
<proteinExistence type="predicted"/>
<reference evidence="8 9" key="1">
    <citation type="submission" date="2023-02" db="EMBL/GenBank/DDBJ databases">
        <title>Devosia algicola sp. nov., isolated from the phycosphere of marine algae.</title>
        <authorList>
            <person name="Kim J.M."/>
            <person name="Lee J.K."/>
            <person name="Choi B.J."/>
            <person name="Bayburt H."/>
            <person name="Jeon C.O."/>
        </authorList>
    </citation>
    <scope>NUCLEOTIDE SEQUENCE [LARGE SCALE GENOMIC DNA]</scope>
    <source>
        <strain evidence="8 9">G20-9</strain>
    </source>
</reference>
<evidence type="ECO:0000313" key="9">
    <source>
        <dbReference type="Proteomes" id="UP001220530"/>
    </source>
</evidence>
<dbReference type="EMBL" id="CP118246">
    <property type="protein sequence ID" value="WDR03543.1"/>
    <property type="molecule type" value="Genomic_DNA"/>
</dbReference>
<feature type="domain" description="Polysaccharide chain length determinant N-terminal" evidence="7">
    <location>
        <begin position="20"/>
        <end position="109"/>
    </location>
</feature>
<keyword evidence="2" id="KW-1003">Cell membrane</keyword>
<dbReference type="PANTHER" id="PTHR32309:SF13">
    <property type="entry name" value="FERRIC ENTEROBACTIN TRANSPORT PROTEIN FEPE"/>
    <property type="match status" value="1"/>
</dbReference>
<dbReference type="InterPro" id="IPR003856">
    <property type="entry name" value="LPS_length_determ_N"/>
</dbReference>
<name>A0ABY7YQE2_9HYPH</name>
<accession>A0ABY7YQE2</accession>
<dbReference type="PANTHER" id="PTHR32309">
    <property type="entry name" value="TYROSINE-PROTEIN KINASE"/>
    <property type="match status" value="1"/>
</dbReference>
<gene>
    <name evidence="8" type="ORF">PSQ19_05485</name>
</gene>
<keyword evidence="9" id="KW-1185">Reference proteome</keyword>
<evidence type="ECO:0000259" key="7">
    <source>
        <dbReference type="Pfam" id="PF02706"/>
    </source>
</evidence>
<keyword evidence="4 6" id="KW-1133">Transmembrane helix</keyword>
<keyword evidence="5 6" id="KW-0472">Membrane</keyword>
<comment type="subcellular location">
    <subcellularLocation>
        <location evidence="1">Cell membrane</location>
        <topology evidence="1">Multi-pass membrane protein</topology>
    </subcellularLocation>
</comment>
<organism evidence="8 9">
    <name type="scientific">Devosia algicola</name>
    <dbReference type="NCBI Taxonomy" id="3026418"/>
    <lineage>
        <taxon>Bacteria</taxon>
        <taxon>Pseudomonadati</taxon>
        <taxon>Pseudomonadota</taxon>
        <taxon>Alphaproteobacteria</taxon>
        <taxon>Hyphomicrobiales</taxon>
        <taxon>Devosiaceae</taxon>
        <taxon>Devosia</taxon>
    </lineage>
</organism>
<evidence type="ECO:0000256" key="5">
    <source>
        <dbReference type="ARBA" id="ARBA00023136"/>
    </source>
</evidence>
<keyword evidence="3 6" id="KW-0812">Transmembrane</keyword>
<evidence type="ECO:0000256" key="3">
    <source>
        <dbReference type="ARBA" id="ARBA00022692"/>
    </source>
</evidence>
<evidence type="ECO:0000256" key="4">
    <source>
        <dbReference type="ARBA" id="ARBA00022989"/>
    </source>
</evidence>
<dbReference type="Pfam" id="PF02706">
    <property type="entry name" value="Wzz"/>
    <property type="match status" value="1"/>
</dbReference>
<protein>
    <submittedName>
        <fullName evidence="8">Wzz/FepE/Etk N-terminal domain-containing protein</fullName>
    </submittedName>
</protein>
<dbReference type="RefSeq" id="WP_282219935.1">
    <property type="nucleotide sequence ID" value="NZ_CP118246.1"/>
</dbReference>
<dbReference type="Proteomes" id="UP001220530">
    <property type="component" value="Chromosome"/>
</dbReference>
<dbReference type="InterPro" id="IPR050445">
    <property type="entry name" value="Bact_polysacc_biosynth/exp"/>
</dbReference>
<evidence type="ECO:0000256" key="6">
    <source>
        <dbReference type="SAM" id="Phobius"/>
    </source>
</evidence>